<feature type="compositionally biased region" description="Acidic residues" evidence="1">
    <location>
        <begin position="155"/>
        <end position="167"/>
    </location>
</feature>
<sequence length="167" mass="18219">MKDRHKPGEDNVSHCPSDPLPLTSAVTSQEGLKILILSTDGRSLLLHNPSRPDSQSLTTQPDRAASVGGVSKNRCTPGAEVVPLGPRAQPGPWYPGEKSQEFIGLLNLIFDPKSTFHLSTGILGRGREPTSSEEKRRIGNGPLDSYSTPTSFKLEEEEEEEEEENTE</sequence>
<reference evidence="2" key="1">
    <citation type="submission" date="2020-03" db="EMBL/GenBank/DDBJ databases">
        <authorList>
            <person name="Weist P."/>
        </authorList>
    </citation>
    <scope>NUCLEOTIDE SEQUENCE</scope>
</reference>
<comment type="caution">
    <text evidence="2">The sequence shown here is derived from an EMBL/GenBank/DDBJ whole genome shotgun (WGS) entry which is preliminary data.</text>
</comment>
<feature type="region of interest" description="Disordered" evidence="1">
    <location>
        <begin position="44"/>
        <end position="95"/>
    </location>
</feature>
<feature type="compositionally biased region" description="Basic and acidic residues" evidence="1">
    <location>
        <begin position="1"/>
        <end position="12"/>
    </location>
</feature>
<dbReference type="AlphaFoldDB" id="A0A9N7YI82"/>
<dbReference type="Proteomes" id="UP001153269">
    <property type="component" value="Unassembled WGS sequence"/>
</dbReference>
<evidence type="ECO:0000313" key="3">
    <source>
        <dbReference type="Proteomes" id="UP001153269"/>
    </source>
</evidence>
<accession>A0A9N7YI82</accession>
<evidence type="ECO:0000256" key="1">
    <source>
        <dbReference type="SAM" id="MobiDB-lite"/>
    </source>
</evidence>
<proteinExistence type="predicted"/>
<protein>
    <submittedName>
        <fullName evidence="2">Uncharacterized protein</fullName>
    </submittedName>
</protein>
<dbReference type="EMBL" id="CADEAL010001442">
    <property type="protein sequence ID" value="CAB1432435.1"/>
    <property type="molecule type" value="Genomic_DNA"/>
</dbReference>
<feature type="region of interest" description="Disordered" evidence="1">
    <location>
        <begin position="1"/>
        <end position="24"/>
    </location>
</feature>
<organism evidence="2 3">
    <name type="scientific">Pleuronectes platessa</name>
    <name type="common">European plaice</name>
    <dbReference type="NCBI Taxonomy" id="8262"/>
    <lineage>
        <taxon>Eukaryota</taxon>
        <taxon>Metazoa</taxon>
        <taxon>Chordata</taxon>
        <taxon>Craniata</taxon>
        <taxon>Vertebrata</taxon>
        <taxon>Euteleostomi</taxon>
        <taxon>Actinopterygii</taxon>
        <taxon>Neopterygii</taxon>
        <taxon>Teleostei</taxon>
        <taxon>Neoteleostei</taxon>
        <taxon>Acanthomorphata</taxon>
        <taxon>Carangaria</taxon>
        <taxon>Pleuronectiformes</taxon>
        <taxon>Pleuronectoidei</taxon>
        <taxon>Pleuronectidae</taxon>
        <taxon>Pleuronectes</taxon>
    </lineage>
</organism>
<keyword evidence="3" id="KW-1185">Reference proteome</keyword>
<feature type="compositionally biased region" description="Polar residues" evidence="1">
    <location>
        <begin position="51"/>
        <end position="61"/>
    </location>
</feature>
<gene>
    <name evidence="2" type="ORF">PLEPLA_LOCUS20517</name>
</gene>
<feature type="compositionally biased region" description="Basic and acidic residues" evidence="1">
    <location>
        <begin position="125"/>
        <end position="137"/>
    </location>
</feature>
<evidence type="ECO:0000313" key="2">
    <source>
        <dbReference type="EMBL" id="CAB1432435.1"/>
    </source>
</evidence>
<name>A0A9N7YI82_PLEPL</name>
<feature type="region of interest" description="Disordered" evidence="1">
    <location>
        <begin position="121"/>
        <end position="167"/>
    </location>
</feature>